<sequence>MRAAGSSGAAGSAGAAGVGLSGCGAAVCAAQPITATVMSSAKTRANIFFMIVIPPYNRIWLCRVLKLFASDLLAK</sequence>
<dbReference type="AlphaFoldDB" id="A0A645C1C5"/>
<evidence type="ECO:0008006" key="2">
    <source>
        <dbReference type="Google" id="ProtNLM"/>
    </source>
</evidence>
<reference evidence="1" key="1">
    <citation type="submission" date="2019-08" db="EMBL/GenBank/DDBJ databases">
        <authorList>
            <person name="Kucharzyk K."/>
            <person name="Murdoch R.W."/>
            <person name="Higgins S."/>
            <person name="Loffler F."/>
        </authorList>
    </citation>
    <scope>NUCLEOTIDE SEQUENCE</scope>
</reference>
<comment type="caution">
    <text evidence="1">The sequence shown here is derived from an EMBL/GenBank/DDBJ whole genome shotgun (WGS) entry which is preliminary data.</text>
</comment>
<name>A0A645C1C5_9ZZZZ</name>
<accession>A0A645C1C5</accession>
<evidence type="ECO:0000313" key="1">
    <source>
        <dbReference type="EMBL" id="MPM69143.1"/>
    </source>
</evidence>
<dbReference type="EMBL" id="VSSQ01022673">
    <property type="protein sequence ID" value="MPM69143.1"/>
    <property type="molecule type" value="Genomic_DNA"/>
</dbReference>
<proteinExistence type="predicted"/>
<dbReference type="PROSITE" id="PS51257">
    <property type="entry name" value="PROKAR_LIPOPROTEIN"/>
    <property type="match status" value="1"/>
</dbReference>
<organism evidence="1">
    <name type="scientific">bioreactor metagenome</name>
    <dbReference type="NCBI Taxonomy" id="1076179"/>
    <lineage>
        <taxon>unclassified sequences</taxon>
        <taxon>metagenomes</taxon>
        <taxon>ecological metagenomes</taxon>
    </lineage>
</organism>
<protein>
    <recommendedName>
        <fullName evidence="2">Lipoprotein</fullName>
    </recommendedName>
</protein>
<gene>
    <name evidence="1" type="ORF">SDC9_116087</name>
</gene>